<accession>A0A841PLT0</accession>
<reference evidence="1 2" key="1">
    <citation type="submission" date="2020-08" db="EMBL/GenBank/DDBJ databases">
        <title>Genomic Encyclopedia of Type Strains, Phase IV (KMG-IV): sequencing the most valuable type-strain genomes for metagenomic binning, comparative biology and taxonomic classification.</title>
        <authorList>
            <person name="Goeker M."/>
        </authorList>
    </citation>
    <scope>NUCLEOTIDE SEQUENCE [LARGE SCALE GENOMIC DNA]</scope>
    <source>
        <strain evidence="1 2">DSM 21769</strain>
    </source>
</reference>
<dbReference type="Gene3D" id="1.20.140.160">
    <property type="match status" value="1"/>
</dbReference>
<dbReference type="SUPFAM" id="SSF88659">
    <property type="entry name" value="Sigma3 and sigma4 domains of RNA polymerase sigma factors"/>
    <property type="match status" value="1"/>
</dbReference>
<dbReference type="RefSeq" id="WP_184403680.1">
    <property type="nucleotide sequence ID" value="NZ_JACHHJ010000002.1"/>
</dbReference>
<keyword evidence="1" id="KW-0804">Transcription</keyword>
<sequence length="188" mass="22404">MKKRERCLETFIHEHARLFQEPIIQGFLAEDNHWDLLKATIEENDRGASEQLDKRFEVYYLRVRMMQYINKLTRFYVNTYDQSKRQQQSMLIVDQPIDTFGEERATRGDFLLAREPSMDDAMAQEIRELLPTEEMGQTFQSFHPTRKTVLHYYTFDHLNDHEISEKLNCTPQNVSKTRRKALAQLRGG</sequence>
<gene>
    <name evidence="1" type="ORF">HNR44_001687</name>
</gene>
<keyword evidence="2" id="KW-1185">Reference proteome</keyword>
<dbReference type="GO" id="GO:0000428">
    <property type="term" value="C:DNA-directed RNA polymerase complex"/>
    <property type="evidence" value="ECO:0007669"/>
    <property type="project" value="UniProtKB-KW"/>
</dbReference>
<dbReference type="InterPro" id="IPR013324">
    <property type="entry name" value="RNA_pol_sigma_r3/r4-like"/>
</dbReference>
<dbReference type="EMBL" id="JACHHJ010000002">
    <property type="protein sequence ID" value="MBB6449709.1"/>
    <property type="molecule type" value="Genomic_DNA"/>
</dbReference>
<dbReference type="Proteomes" id="UP000568839">
    <property type="component" value="Unassembled WGS sequence"/>
</dbReference>
<evidence type="ECO:0000313" key="2">
    <source>
        <dbReference type="Proteomes" id="UP000568839"/>
    </source>
</evidence>
<dbReference type="AlphaFoldDB" id="A0A841PLT0"/>
<name>A0A841PLT0_9BACL</name>
<protein>
    <submittedName>
        <fullName evidence="1">DNA-directed RNA polymerase specialized sigma subunit</fullName>
    </submittedName>
</protein>
<organism evidence="1 2">
    <name type="scientific">Geomicrobium halophilum</name>
    <dbReference type="NCBI Taxonomy" id="549000"/>
    <lineage>
        <taxon>Bacteria</taxon>
        <taxon>Bacillati</taxon>
        <taxon>Bacillota</taxon>
        <taxon>Bacilli</taxon>
        <taxon>Bacillales</taxon>
        <taxon>Geomicrobium</taxon>
    </lineage>
</organism>
<keyword evidence="1" id="KW-0240">DNA-directed RNA polymerase</keyword>
<proteinExistence type="predicted"/>
<evidence type="ECO:0000313" key="1">
    <source>
        <dbReference type="EMBL" id="MBB6449709.1"/>
    </source>
</evidence>
<comment type="caution">
    <text evidence="1">The sequence shown here is derived from an EMBL/GenBank/DDBJ whole genome shotgun (WGS) entry which is preliminary data.</text>
</comment>